<evidence type="ECO:0000256" key="1">
    <source>
        <dbReference type="ARBA" id="ARBA00006611"/>
    </source>
</evidence>
<protein>
    <submittedName>
        <fullName evidence="5">Type II secretion system protein GspE</fullName>
    </submittedName>
</protein>
<dbReference type="Gene3D" id="3.30.450.90">
    <property type="match status" value="1"/>
</dbReference>
<dbReference type="InterPro" id="IPR027417">
    <property type="entry name" value="P-loop_NTPase"/>
</dbReference>
<sequence>MRLCLGGDGLPAVRKECAGRAAGLRSLHATCGWAASDRSTRRTRPQPGIKGALHLRWSGIVVGIDADRPGARLATLDCDRPPLFDEPPMTSPLKSREALRKFLEQHPCPARQDAALGELLVAGGDLHAEQLEQALEHQRQNPAAGRLGQVLLRLKMIDADRLASGIARQLDIPRVALADFDIEESALALLPEEIARRYQAIPLMSLEHRLLVATPDPTRSDLAHVLMFVTGRQVEAVLADAHEVDAAINRSYGGATALQLPENEADEEALSLHRIKQLAEDKPTVRFVNTLLEDAISRRASDIHLLPGEHDVRILLRIDGVLVEVRRIKPSNLSAIVSRIKIIGGMNIAERRLPQDGRHLVQRDGRNIDLRLSIMPTVHGESVVIRILDTGQGLKTLEQIGFSERDTARFRNLISHNQGILLVTGPTGSGKSTTLYAALNAIRASGVNIITVEDPVEYQIDGIRQIQVKPQIGYTFARALRHILRHDPDVIMVGEIRDQETALMATESALTGHLVLSTLHTNSAATTVTRLLEIGIAPYLLNASLIGVLAQRLVRRNCPHCLVEEQVPAHVRAALGLGADERFHIGKGCEHCRGLGFSGRVAAYELLEVTPALRALIQPAVSAQRIEQQAIDDGMSPLTQSALQLARQRLISLAEVYRVRLD</sequence>
<dbReference type="Gene3D" id="3.40.50.300">
    <property type="entry name" value="P-loop containing nucleotide triphosphate hydrolases"/>
    <property type="match status" value="1"/>
</dbReference>
<feature type="domain" description="Bacterial type II secretion system protein E" evidence="4">
    <location>
        <begin position="484"/>
        <end position="498"/>
    </location>
</feature>
<comment type="similarity">
    <text evidence="1">Belongs to the GSP E family.</text>
</comment>
<dbReference type="InterPro" id="IPR037257">
    <property type="entry name" value="T2SS_E_N_sf"/>
</dbReference>
<dbReference type="SUPFAM" id="SSF160246">
    <property type="entry name" value="EspE N-terminal domain-like"/>
    <property type="match status" value="1"/>
</dbReference>
<dbReference type="EMBL" id="QASN01000003">
    <property type="protein sequence ID" value="PTU75991.1"/>
    <property type="molecule type" value="Genomic_DNA"/>
</dbReference>
<dbReference type="InterPro" id="IPR003593">
    <property type="entry name" value="AAA+_ATPase"/>
</dbReference>
<dbReference type="PANTHER" id="PTHR30258">
    <property type="entry name" value="TYPE II SECRETION SYSTEM PROTEIN GSPE-RELATED"/>
    <property type="match status" value="1"/>
</dbReference>
<dbReference type="GO" id="GO:0016887">
    <property type="term" value="F:ATP hydrolysis activity"/>
    <property type="evidence" value="ECO:0007669"/>
    <property type="project" value="TreeGrafter"/>
</dbReference>
<evidence type="ECO:0000256" key="3">
    <source>
        <dbReference type="ARBA" id="ARBA00022840"/>
    </source>
</evidence>
<name>A0A2T5PE38_9PSED</name>
<evidence type="ECO:0000313" key="6">
    <source>
        <dbReference type="Proteomes" id="UP000244064"/>
    </source>
</evidence>
<keyword evidence="2" id="KW-0547">Nucleotide-binding</keyword>
<dbReference type="Pfam" id="PF00437">
    <property type="entry name" value="T2SSE"/>
    <property type="match status" value="1"/>
</dbReference>
<gene>
    <name evidence="5" type="ORF">DBO85_02610</name>
</gene>
<organism evidence="5 6">
    <name type="scientific">Pseudomonas mangrovi</name>
    <dbReference type="NCBI Taxonomy" id="2161748"/>
    <lineage>
        <taxon>Bacteria</taxon>
        <taxon>Pseudomonadati</taxon>
        <taxon>Pseudomonadota</taxon>
        <taxon>Gammaproteobacteria</taxon>
        <taxon>Pseudomonadales</taxon>
        <taxon>Pseudomonadaceae</taxon>
        <taxon>Pseudomonas</taxon>
    </lineage>
</organism>
<evidence type="ECO:0000313" key="5">
    <source>
        <dbReference type="EMBL" id="PTU75991.1"/>
    </source>
</evidence>
<dbReference type="SMART" id="SM00382">
    <property type="entry name" value="AAA"/>
    <property type="match status" value="1"/>
</dbReference>
<evidence type="ECO:0000256" key="2">
    <source>
        <dbReference type="ARBA" id="ARBA00022741"/>
    </source>
</evidence>
<accession>A0A2T5PE38</accession>
<dbReference type="PROSITE" id="PS00662">
    <property type="entry name" value="T2SP_E"/>
    <property type="match status" value="1"/>
</dbReference>
<dbReference type="SUPFAM" id="SSF52540">
    <property type="entry name" value="P-loop containing nucleoside triphosphate hydrolases"/>
    <property type="match status" value="1"/>
</dbReference>
<dbReference type="AlphaFoldDB" id="A0A2T5PE38"/>
<dbReference type="Proteomes" id="UP000244064">
    <property type="component" value="Unassembled WGS sequence"/>
</dbReference>
<keyword evidence="6" id="KW-1185">Reference proteome</keyword>
<keyword evidence="3" id="KW-0067">ATP-binding</keyword>
<dbReference type="InterPro" id="IPR007831">
    <property type="entry name" value="T2SS_GspE_N"/>
</dbReference>
<dbReference type="PANTHER" id="PTHR30258:SF1">
    <property type="entry name" value="PROTEIN TRANSPORT PROTEIN HOFB HOMOLOG"/>
    <property type="match status" value="1"/>
</dbReference>
<evidence type="ECO:0000259" key="4">
    <source>
        <dbReference type="PROSITE" id="PS00662"/>
    </source>
</evidence>
<dbReference type="Gene3D" id="3.30.300.160">
    <property type="entry name" value="Type II secretion system, protein E, N-terminal domain"/>
    <property type="match status" value="1"/>
</dbReference>
<proteinExistence type="inferred from homology"/>
<comment type="caution">
    <text evidence="5">The sequence shown here is derived from an EMBL/GenBank/DDBJ whole genome shotgun (WGS) entry which is preliminary data.</text>
</comment>
<dbReference type="GO" id="GO:0005886">
    <property type="term" value="C:plasma membrane"/>
    <property type="evidence" value="ECO:0007669"/>
    <property type="project" value="TreeGrafter"/>
</dbReference>
<dbReference type="Pfam" id="PF05157">
    <property type="entry name" value="MshEN"/>
    <property type="match status" value="1"/>
</dbReference>
<reference evidence="5 6" key="1">
    <citation type="submission" date="2018-04" db="EMBL/GenBank/DDBJ databases">
        <title>Pseudomonas sp. nov., isolated from mangrove soil.</title>
        <authorList>
            <person name="Chen C."/>
        </authorList>
    </citation>
    <scope>NUCLEOTIDE SEQUENCE [LARGE SCALE GENOMIC DNA]</scope>
    <source>
        <strain evidence="5 6">TC-11</strain>
    </source>
</reference>
<dbReference type="InterPro" id="IPR001482">
    <property type="entry name" value="T2SS/T4SS_dom"/>
</dbReference>
<dbReference type="GO" id="GO:0005524">
    <property type="term" value="F:ATP binding"/>
    <property type="evidence" value="ECO:0007669"/>
    <property type="project" value="UniProtKB-KW"/>
</dbReference>
<dbReference type="CDD" id="cd01129">
    <property type="entry name" value="PulE-GspE-like"/>
    <property type="match status" value="1"/>
</dbReference>